<dbReference type="PANTHER" id="PTHR44846">
    <property type="entry name" value="MANNOSYL-D-GLYCERATE TRANSPORT/METABOLISM SYSTEM REPRESSOR MNGR-RELATED"/>
    <property type="match status" value="1"/>
</dbReference>
<evidence type="ECO:0000256" key="1">
    <source>
        <dbReference type="ARBA" id="ARBA00023015"/>
    </source>
</evidence>
<evidence type="ECO:0000259" key="4">
    <source>
        <dbReference type="PROSITE" id="PS50949"/>
    </source>
</evidence>
<sequence length="224" mass="24490">MSGGTGWQDVRDEALRRIRARIWAPGDRIPDEAALAEELGCARATVNRALRDLAEAGLLERRRKGGTRVPLTPVRKATFSIAIIRQDIEARGQVPGYRVLGDRLEPAPEWLRSRMGDGPLRHVTALHTADGAGFCLEDRWLNPVLVEGVSFETLSANEWLVGNVSFAEGTLAFHAVSATLDLARALGCREGDALLALDRETRGEGPITWVRLVYAPGHRVQAAL</sequence>
<reference evidence="5 6" key="1">
    <citation type="submission" date="2022-10" db="EMBL/GenBank/DDBJ databases">
        <title>Pararhodobacter sp. nov., isolated from marine algae.</title>
        <authorList>
            <person name="Choi B.J."/>
            <person name="Kim J.M."/>
            <person name="Lee J.K."/>
            <person name="Choi D.G."/>
            <person name="Jeon C.O."/>
        </authorList>
    </citation>
    <scope>NUCLEOTIDE SEQUENCE [LARGE SCALE GENOMIC DNA]</scope>
    <source>
        <strain evidence="5 6">ZQ420</strain>
    </source>
</reference>
<dbReference type="Gene3D" id="1.10.10.10">
    <property type="entry name" value="Winged helix-like DNA-binding domain superfamily/Winged helix DNA-binding domain"/>
    <property type="match status" value="1"/>
</dbReference>
<evidence type="ECO:0000313" key="5">
    <source>
        <dbReference type="EMBL" id="MCW1933091.1"/>
    </source>
</evidence>
<dbReference type="Gene3D" id="3.40.1410.10">
    <property type="entry name" value="Chorismate lyase-like"/>
    <property type="match status" value="1"/>
</dbReference>
<keyword evidence="2" id="KW-0238">DNA-binding</keyword>
<dbReference type="Pfam" id="PF07702">
    <property type="entry name" value="UTRA"/>
    <property type="match status" value="1"/>
</dbReference>
<keyword evidence="6" id="KW-1185">Reference proteome</keyword>
<dbReference type="Pfam" id="PF00392">
    <property type="entry name" value="GntR"/>
    <property type="match status" value="1"/>
</dbReference>
<dbReference type="InterPro" id="IPR028978">
    <property type="entry name" value="Chorismate_lyase_/UTRA_dom_sf"/>
</dbReference>
<dbReference type="SUPFAM" id="SSF46785">
    <property type="entry name" value="Winged helix' DNA-binding domain"/>
    <property type="match status" value="1"/>
</dbReference>
<feature type="domain" description="HTH gntR-type" evidence="4">
    <location>
        <begin position="4"/>
        <end position="72"/>
    </location>
</feature>
<dbReference type="SMART" id="SM00345">
    <property type="entry name" value="HTH_GNTR"/>
    <property type="match status" value="1"/>
</dbReference>
<keyword evidence="3" id="KW-0804">Transcription</keyword>
<dbReference type="PRINTS" id="PR00035">
    <property type="entry name" value="HTHGNTR"/>
</dbReference>
<dbReference type="InterPro" id="IPR036390">
    <property type="entry name" value="WH_DNA-bd_sf"/>
</dbReference>
<dbReference type="PROSITE" id="PS50949">
    <property type="entry name" value="HTH_GNTR"/>
    <property type="match status" value="1"/>
</dbReference>
<dbReference type="PANTHER" id="PTHR44846:SF16">
    <property type="entry name" value="TRANSCRIPTIONAL REGULATOR PHNF-RELATED"/>
    <property type="match status" value="1"/>
</dbReference>
<comment type="caution">
    <text evidence="5">The sequence shown here is derived from an EMBL/GenBank/DDBJ whole genome shotgun (WGS) entry which is preliminary data.</text>
</comment>
<evidence type="ECO:0000256" key="3">
    <source>
        <dbReference type="ARBA" id="ARBA00023163"/>
    </source>
</evidence>
<evidence type="ECO:0000256" key="2">
    <source>
        <dbReference type="ARBA" id="ARBA00023125"/>
    </source>
</evidence>
<name>A0ABT3GZW5_9RHOB</name>
<dbReference type="InterPro" id="IPR036388">
    <property type="entry name" value="WH-like_DNA-bd_sf"/>
</dbReference>
<dbReference type="InterPro" id="IPR011663">
    <property type="entry name" value="UTRA"/>
</dbReference>
<dbReference type="EMBL" id="JAPDFL010000001">
    <property type="protein sequence ID" value="MCW1933091.1"/>
    <property type="molecule type" value="Genomic_DNA"/>
</dbReference>
<organism evidence="5 6">
    <name type="scientific">Pararhodobacter zhoushanensis</name>
    <dbReference type="NCBI Taxonomy" id="2479545"/>
    <lineage>
        <taxon>Bacteria</taxon>
        <taxon>Pseudomonadati</taxon>
        <taxon>Pseudomonadota</taxon>
        <taxon>Alphaproteobacteria</taxon>
        <taxon>Rhodobacterales</taxon>
        <taxon>Paracoccaceae</taxon>
        <taxon>Pararhodobacter</taxon>
    </lineage>
</organism>
<protein>
    <submittedName>
        <fullName evidence="5">GntR family transcriptional regulator</fullName>
    </submittedName>
</protein>
<evidence type="ECO:0000313" key="6">
    <source>
        <dbReference type="Proteomes" id="UP001208938"/>
    </source>
</evidence>
<dbReference type="SMART" id="SM00866">
    <property type="entry name" value="UTRA"/>
    <property type="match status" value="1"/>
</dbReference>
<dbReference type="InterPro" id="IPR050679">
    <property type="entry name" value="Bact_HTH_transcr_reg"/>
</dbReference>
<gene>
    <name evidence="5" type="ORF">OKW52_12700</name>
</gene>
<dbReference type="CDD" id="cd07377">
    <property type="entry name" value="WHTH_GntR"/>
    <property type="match status" value="1"/>
</dbReference>
<dbReference type="SUPFAM" id="SSF64288">
    <property type="entry name" value="Chorismate lyase-like"/>
    <property type="match status" value="1"/>
</dbReference>
<dbReference type="InterPro" id="IPR000524">
    <property type="entry name" value="Tscrpt_reg_HTH_GntR"/>
</dbReference>
<accession>A0ABT3GZW5</accession>
<proteinExistence type="predicted"/>
<dbReference type="Proteomes" id="UP001208938">
    <property type="component" value="Unassembled WGS sequence"/>
</dbReference>
<dbReference type="RefSeq" id="WP_264506040.1">
    <property type="nucleotide sequence ID" value="NZ_JAPDFL010000001.1"/>
</dbReference>
<keyword evidence="1" id="KW-0805">Transcription regulation</keyword>